<organism evidence="1 4">
    <name type="scientific">Micromonospora terminaliae</name>
    <dbReference type="NCBI Taxonomy" id="1914461"/>
    <lineage>
        <taxon>Bacteria</taxon>
        <taxon>Bacillati</taxon>
        <taxon>Actinomycetota</taxon>
        <taxon>Actinomycetes</taxon>
        <taxon>Micromonosporales</taxon>
        <taxon>Micromonosporaceae</taxon>
        <taxon>Micromonospora</taxon>
    </lineage>
</organism>
<dbReference type="Proteomes" id="UP000402241">
    <property type="component" value="Chromosome"/>
</dbReference>
<evidence type="ECO:0000313" key="1">
    <source>
        <dbReference type="EMBL" id="NES28954.1"/>
    </source>
</evidence>
<evidence type="ECO:0000313" key="3">
    <source>
        <dbReference type="Proteomes" id="UP000402241"/>
    </source>
</evidence>
<gene>
    <name evidence="1" type="ORF">G3561_15545</name>
    <name evidence="2" type="ORF">GCE86_19645</name>
</gene>
<protein>
    <submittedName>
        <fullName evidence="1">Uncharacterized protein</fullName>
    </submittedName>
</protein>
<keyword evidence="3" id="KW-1185">Reference proteome</keyword>
<reference evidence="2 3" key="1">
    <citation type="submission" date="2019-10" db="EMBL/GenBank/DDBJ databases">
        <title>Genome Sequence of Micromonospora terminaliae DSM 101760.</title>
        <authorList>
            <person name="Guo L."/>
        </authorList>
    </citation>
    <scope>NUCLEOTIDE SEQUENCE [LARGE SCALE GENOMIC DNA]</scope>
    <source>
        <strain evidence="2 3">DSM 101760</strain>
    </source>
</reference>
<dbReference type="EMBL" id="CP045309">
    <property type="protein sequence ID" value="QGL49027.1"/>
    <property type="molecule type" value="Genomic_DNA"/>
</dbReference>
<proteinExistence type="predicted"/>
<reference evidence="1 4" key="2">
    <citation type="submission" date="2020-02" db="EMBL/GenBank/DDBJ databases">
        <title>WGS of Micromonospora spp. isolated from hot spring.</title>
        <authorList>
            <person name="Thawai C."/>
        </authorList>
    </citation>
    <scope>NUCLEOTIDE SEQUENCE [LARGE SCALE GENOMIC DNA]</scope>
    <source>
        <strain evidence="1 4">TMS7</strain>
    </source>
</reference>
<dbReference type="AlphaFoldDB" id="A0AAJ3DJH8"/>
<evidence type="ECO:0000313" key="4">
    <source>
        <dbReference type="Proteomes" id="UP000477779"/>
    </source>
</evidence>
<accession>A0AAJ3DJH8</accession>
<evidence type="ECO:0000313" key="2">
    <source>
        <dbReference type="EMBL" id="QGL49027.1"/>
    </source>
</evidence>
<dbReference type="EMBL" id="JAAHBZ010000005">
    <property type="protein sequence ID" value="NES28954.1"/>
    <property type="molecule type" value="Genomic_DNA"/>
</dbReference>
<dbReference type="Proteomes" id="UP000477779">
    <property type="component" value="Unassembled WGS sequence"/>
</dbReference>
<name>A0AAJ3DJH8_9ACTN</name>
<dbReference type="RefSeq" id="WP_154228302.1">
    <property type="nucleotide sequence ID" value="NZ_CP045309.1"/>
</dbReference>
<sequence>MTSTTNAAPSCCGVRLPGAAGALLVNACQLCPSSPTYWRNRPPSPAPTGQATPTATALPERTGGLVWSGHATGDPMPCRLCGRPALMRDAEGRPCHKVCAEQATQTPEADR</sequence>